<dbReference type="SMART" id="SM00228">
    <property type="entry name" value="PDZ"/>
    <property type="match status" value="1"/>
</dbReference>
<dbReference type="InterPro" id="IPR036034">
    <property type="entry name" value="PDZ_sf"/>
</dbReference>
<dbReference type="OrthoDB" id="191534at2759"/>
<organism evidence="3 4">
    <name type="scientific">Triparma columacea</name>
    <dbReference type="NCBI Taxonomy" id="722753"/>
    <lineage>
        <taxon>Eukaryota</taxon>
        <taxon>Sar</taxon>
        <taxon>Stramenopiles</taxon>
        <taxon>Ochrophyta</taxon>
        <taxon>Bolidophyceae</taxon>
        <taxon>Parmales</taxon>
        <taxon>Triparmaceae</taxon>
        <taxon>Triparma</taxon>
    </lineage>
</organism>
<dbReference type="Proteomes" id="UP001165065">
    <property type="component" value="Unassembled WGS sequence"/>
</dbReference>
<dbReference type="PROSITE" id="PS50106">
    <property type="entry name" value="PDZ"/>
    <property type="match status" value="1"/>
</dbReference>
<dbReference type="SUPFAM" id="SSF50156">
    <property type="entry name" value="PDZ domain-like"/>
    <property type="match status" value="1"/>
</dbReference>
<feature type="domain" description="PDZ" evidence="2">
    <location>
        <begin position="138"/>
        <end position="218"/>
    </location>
</feature>
<accession>A0A9W7GGW0</accession>
<protein>
    <recommendedName>
        <fullName evidence="2">PDZ domain-containing protein</fullName>
    </recommendedName>
</protein>
<evidence type="ECO:0000259" key="2">
    <source>
        <dbReference type="PROSITE" id="PS50106"/>
    </source>
</evidence>
<feature type="compositionally biased region" description="Gly residues" evidence="1">
    <location>
        <begin position="88"/>
        <end position="99"/>
    </location>
</feature>
<dbReference type="AlphaFoldDB" id="A0A9W7GGW0"/>
<dbReference type="InterPro" id="IPR041489">
    <property type="entry name" value="PDZ_6"/>
</dbReference>
<dbReference type="EMBL" id="BRYA01001467">
    <property type="protein sequence ID" value="GMI44046.1"/>
    <property type="molecule type" value="Genomic_DNA"/>
</dbReference>
<feature type="non-terminal residue" evidence="3">
    <location>
        <position position="310"/>
    </location>
</feature>
<name>A0A9W7GGW0_9STRA</name>
<evidence type="ECO:0000256" key="1">
    <source>
        <dbReference type="SAM" id="MobiDB-lite"/>
    </source>
</evidence>
<dbReference type="Gene3D" id="2.30.42.10">
    <property type="match status" value="1"/>
</dbReference>
<dbReference type="InterPro" id="IPR001478">
    <property type="entry name" value="PDZ"/>
</dbReference>
<reference evidence="4" key="1">
    <citation type="journal article" date="2023" name="Commun. Biol.">
        <title>Genome analysis of Parmales, the sister group of diatoms, reveals the evolutionary specialization of diatoms from phago-mixotrophs to photoautotrophs.</title>
        <authorList>
            <person name="Ban H."/>
            <person name="Sato S."/>
            <person name="Yoshikawa S."/>
            <person name="Yamada K."/>
            <person name="Nakamura Y."/>
            <person name="Ichinomiya M."/>
            <person name="Sato N."/>
            <person name="Blanc-Mathieu R."/>
            <person name="Endo H."/>
            <person name="Kuwata A."/>
            <person name="Ogata H."/>
        </authorList>
    </citation>
    <scope>NUCLEOTIDE SEQUENCE [LARGE SCALE GENOMIC DNA]</scope>
</reference>
<evidence type="ECO:0000313" key="3">
    <source>
        <dbReference type="EMBL" id="GMI44046.1"/>
    </source>
</evidence>
<gene>
    <name evidence="3" type="ORF">TrCOL_g5391</name>
</gene>
<feature type="compositionally biased region" description="Low complexity" evidence="1">
    <location>
        <begin position="14"/>
        <end position="45"/>
    </location>
</feature>
<sequence length="310" mass="33780">MSRLPAPADSGVDLLGLSNLGLSPPNSASSSAISTPSTGMTPSTSQEALFKPSPSPPPAPKAEKEPVTSEPESIEAPSVVSRESFQGGAIGDSGEGHQGVGESSGKSMRMANAGFFDMIEKEGGGADFKVTFGVGPVGITLKKDEHGRQCLVKSFRDVKDPATGRMVDGPAKRSGLIAVGDVITEIDGESVMELTFKQTMMRLRQAQDREHTLTFKNPDHIHDLSRYGGDVEMKETRRLIHRQKERWYTSPSGAQDDLVYCYVERKRGQHVTSFNLHREDTGKYMFTASFRADMTGTIVFHTYPDAHMRK</sequence>
<feature type="region of interest" description="Disordered" evidence="1">
    <location>
        <begin position="1"/>
        <end position="106"/>
    </location>
</feature>
<dbReference type="Pfam" id="PF17820">
    <property type="entry name" value="PDZ_6"/>
    <property type="match status" value="1"/>
</dbReference>
<keyword evidence="4" id="KW-1185">Reference proteome</keyword>
<evidence type="ECO:0000313" key="4">
    <source>
        <dbReference type="Proteomes" id="UP001165065"/>
    </source>
</evidence>
<comment type="caution">
    <text evidence="3">The sequence shown here is derived from an EMBL/GenBank/DDBJ whole genome shotgun (WGS) entry which is preliminary data.</text>
</comment>
<proteinExistence type="predicted"/>